<evidence type="ECO:0000256" key="2">
    <source>
        <dbReference type="SAM" id="Phobius"/>
    </source>
</evidence>
<evidence type="ECO:0000313" key="5">
    <source>
        <dbReference type="RefSeq" id="XP_022236321.1"/>
    </source>
</evidence>
<feature type="compositionally biased region" description="Low complexity" evidence="1">
    <location>
        <begin position="39"/>
        <end position="58"/>
    </location>
</feature>
<feature type="compositionally biased region" description="Basic and acidic residues" evidence="1">
    <location>
        <begin position="22"/>
        <end position="31"/>
    </location>
</feature>
<reference evidence="5" key="1">
    <citation type="submission" date="2025-08" db="UniProtKB">
        <authorList>
            <consortium name="RefSeq"/>
        </authorList>
    </citation>
    <scope>IDENTIFICATION</scope>
    <source>
        <tissue evidence="5">Muscle</tissue>
    </source>
</reference>
<keyword evidence="2" id="KW-0812">Transmembrane</keyword>
<keyword evidence="2" id="KW-1133">Transmembrane helix</keyword>
<feature type="transmembrane region" description="Helical" evidence="2">
    <location>
        <begin position="228"/>
        <end position="249"/>
    </location>
</feature>
<dbReference type="RefSeq" id="XP_022236321.1">
    <property type="nucleotide sequence ID" value="XM_022380613.1"/>
</dbReference>
<accession>A0ABM1RY66</accession>
<evidence type="ECO:0000256" key="3">
    <source>
        <dbReference type="SAM" id="SignalP"/>
    </source>
</evidence>
<gene>
    <name evidence="5" type="primary">LOC111083893</name>
</gene>
<feature type="signal peptide" evidence="3">
    <location>
        <begin position="1"/>
        <end position="16"/>
    </location>
</feature>
<feature type="chain" id="PRO_5046332397" evidence="3">
    <location>
        <begin position="17"/>
        <end position="267"/>
    </location>
</feature>
<name>A0ABM1RY66_LIMPO</name>
<protein>
    <submittedName>
        <fullName evidence="5">Glycine, alanine and asparagine-rich protein-like</fullName>
    </submittedName>
</protein>
<dbReference type="GeneID" id="111083893"/>
<organism evidence="4 5">
    <name type="scientific">Limulus polyphemus</name>
    <name type="common">Atlantic horseshoe crab</name>
    <dbReference type="NCBI Taxonomy" id="6850"/>
    <lineage>
        <taxon>Eukaryota</taxon>
        <taxon>Metazoa</taxon>
        <taxon>Ecdysozoa</taxon>
        <taxon>Arthropoda</taxon>
        <taxon>Chelicerata</taxon>
        <taxon>Merostomata</taxon>
        <taxon>Xiphosura</taxon>
        <taxon>Limulidae</taxon>
        <taxon>Limulus</taxon>
    </lineage>
</organism>
<keyword evidence="4" id="KW-1185">Reference proteome</keyword>
<sequence>MLKLVFVLGLLGLTFAASGSSSKREDTKASDSNHQPVYSPSASSQASSGSGLDSSSKSYQPASANQRGQYYYYYPVQEKPKVQDSSISASELQPTFAASSFNPVRSNFDTTSVQSSSGSDVYQGAADTQDLTSSPYANQYGALNSGQFGSFNGGQFGGTSAGQFGTDGVNNGFDSGVNQLIAGGYGGGFQGNAGGYLPSASSLNYQYGNGAGGYGVEQTSNGFGLYSLAMPILGLIGLGLLLPTVTSLTGTSASTRRKREVGEICGR</sequence>
<dbReference type="Proteomes" id="UP000694941">
    <property type="component" value="Unplaced"/>
</dbReference>
<proteinExistence type="predicted"/>
<evidence type="ECO:0000256" key="1">
    <source>
        <dbReference type="SAM" id="MobiDB-lite"/>
    </source>
</evidence>
<feature type="region of interest" description="Disordered" evidence="1">
    <location>
        <begin position="21"/>
        <end position="61"/>
    </location>
</feature>
<evidence type="ECO:0000313" key="4">
    <source>
        <dbReference type="Proteomes" id="UP000694941"/>
    </source>
</evidence>
<keyword evidence="2" id="KW-0472">Membrane</keyword>
<keyword evidence="3" id="KW-0732">Signal</keyword>